<dbReference type="Proteomes" id="UP000274822">
    <property type="component" value="Unassembled WGS sequence"/>
</dbReference>
<keyword evidence="1" id="KW-1133">Transmembrane helix</keyword>
<dbReference type="PANTHER" id="PTHR42076">
    <property type="entry name" value="CYANOVIRIN-N HOMOLOG"/>
    <property type="match status" value="1"/>
</dbReference>
<dbReference type="AlphaFoldDB" id="A0A433R0J2"/>
<protein>
    <submittedName>
        <fullName evidence="2">Uncharacterized protein</fullName>
    </submittedName>
</protein>
<evidence type="ECO:0000313" key="2">
    <source>
        <dbReference type="EMBL" id="RUS35521.1"/>
    </source>
</evidence>
<dbReference type="EMBL" id="RBNJ01000057">
    <property type="protein sequence ID" value="RUS35521.1"/>
    <property type="molecule type" value="Genomic_DNA"/>
</dbReference>
<proteinExistence type="predicted"/>
<evidence type="ECO:0000256" key="1">
    <source>
        <dbReference type="SAM" id="Phobius"/>
    </source>
</evidence>
<accession>A0A433R0J2</accession>
<feature type="transmembrane region" description="Helical" evidence="1">
    <location>
        <begin position="6"/>
        <end position="26"/>
    </location>
</feature>
<gene>
    <name evidence="2" type="ORF">BC938DRAFT_481114</name>
</gene>
<evidence type="ECO:0000313" key="3">
    <source>
        <dbReference type="Proteomes" id="UP000274822"/>
    </source>
</evidence>
<keyword evidence="1" id="KW-0472">Membrane</keyword>
<reference evidence="2 3" key="1">
    <citation type="journal article" date="2018" name="New Phytol.">
        <title>Phylogenomics of Endogonaceae and evolution of mycorrhizas within Mucoromycota.</title>
        <authorList>
            <person name="Chang Y."/>
            <person name="Desiro A."/>
            <person name="Na H."/>
            <person name="Sandor L."/>
            <person name="Lipzen A."/>
            <person name="Clum A."/>
            <person name="Barry K."/>
            <person name="Grigoriev I.V."/>
            <person name="Martin F.M."/>
            <person name="Stajich J.E."/>
            <person name="Smith M.E."/>
            <person name="Bonito G."/>
            <person name="Spatafora J.W."/>
        </authorList>
    </citation>
    <scope>NUCLEOTIDE SEQUENCE [LARGE SCALE GENOMIC DNA]</scope>
    <source>
        <strain evidence="2 3">AD002</strain>
    </source>
</reference>
<name>A0A433R0J2_9FUNG</name>
<dbReference type="PANTHER" id="PTHR42076:SF1">
    <property type="entry name" value="CYANOVIRIN-N DOMAIN-CONTAINING PROTEIN"/>
    <property type="match status" value="1"/>
</dbReference>
<organism evidence="2 3">
    <name type="scientific">Jimgerdemannia flammicorona</name>
    <dbReference type="NCBI Taxonomy" id="994334"/>
    <lineage>
        <taxon>Eukaryota</taxon>
        <taxon>Fungi</taxon>
        <taxon>Fungi incertae sedis</taxon>
        <taxon>Mucoromycota</taxon>
        <taxon>Mucoromycotina</taxon>
        <taxon>Endogonomycetes</taxon>
        <taxon>Endogonales</taxon>
        <taxon>Endogonaceae</taxon>
        <taxon>Jimgerdemannia</taxon>
    </lineage>
</organism>
<keyword evidence="1" id="KW-0812">Transmembrane</keyword>
<keyword evidence="3" id="KW-1185">Reference proteome</keyword>
<sequence>MVVIKGILLAILGILAFSVCGSLAFFERDSEETKFVEGIPFIGYVASVVHARAGNRDHARRAAAKSTNSLLKATGAIVGGVVGGPAGAIVGRAAMSSVGVRVEYAIAERIEDESVRCTVGAVKPKVFLHDMVFSAIDGGIGNFGSSLVKKGSVKKFLAEQATRVVVAKVSKIAVY</sequence>
<comment type="caution">
    <text evidence="2">The sequence shown here is derived from an EMBL/GenBank/DDBJ whole genome shotgun (WGS) entry which is preliminary data.</text>
</comment>